<dbReference type="AlphaFoldDB" id="A0A556RGF8"/>
<sequence length="91" mass="10619">MTYDEKLTPYLRSSKDGHDVFVFNNKFLVAVNTNVNPVDDIDMGEYDTFLCEISTYIKKDGRWCNAPYEFFLENMTEADVNKYLQEVLADV</sequence>
<protein>
    <submittedName>
        <fullName evidence="1">Uncharacterized protein</fullName>
    </submittedName>
</protein>
<organism evidence="1 2">
    <name type="scientific">Gilliamella apicola</name>
    <dbReference type="NCBI Taxonomy" id="1196095"/>
    <lineage>
        <taxon>Bacteria</taxon>
        <taxon>Pseudomonadati</taxon>
        <taxon>Pseudomonadota</taxon>
        <taxon>Gammaproteobacteria</taxon>
        <taxon>Orbales</taxon>
        <taxon>Orbaceae</taxon>
        <taxon>Gilliamella</taxon>
    </lineage>
</organism>
<gene>
    <name evidence="1" type="ORF">FPQ14_11520</name>
</gene>
<comment type="caution">
    <text evidence="1">The sequence shown here is derived from an EMBL/GenBank/DDBJ whole genome shotgun (WGS) entry which is preliminary data.</text>
</comment>
<evidence type="ECO:0000313" key="1">
    <source>
        <dbReference type="EMBL" id="TSJ87964.1"/>
    </source>
</evidence>
<evidence type="ECO:0000313" key="2">
    <source>
        <dbReference type="Proteomes" id="UP000319138"/>
    </source>
</evidence>
<dbReference type="Proteomes" id="UP000319138">
    <property type="component" value="Unassembled WGS sequence"/>
</dbReference>
<proteinExistence type="predicted"/>
<dbReference type="RefSeq" id="WP_144190346.1">
    <property type="nucleotide sequence ID" value="NZ_VMHL01000006.1"/>
</dbReference>
<reference evidence="1 2" key="1">
    <citation type="submission" date="2019-07" db="EMBL/GenBank/DDBJ databases">
        <title>Gilliamella genomes.</title>
        <authorList>
            <person name="Zheng H."/>
        </authorList>
    </citation>
    <scope>NUCLEOTIDE SEQUENCE [LARGE SCALE GENOMIC DNA]</scope>
    <source>
        <strain evidence="1 2">W8131</strain>
    </source>
</reference>
<dbReference type="EMBL" id="VMHL01000006">
    <property type="protein sequence ID" value="TSJ87964.1"/>
    <property type="molecule type" value="Genomic_DNA"/>
</dbReference>
<name>A0A556RGF8_9GAMM</name>
<accession>A0A556RGF8</accession>